<feature type="compositionally biased region" description="Basic and acidic residues" evidence="12">
    <location>
        <begin position="833"/>
        <end position="842"/>
    </location>
</feature>
<dbReference type="Gene3D" id="1.10.10.60">
    <property type="entry name" value="Homeodomain-like"/>
    <property type="match status" value="1"/>
</dbReference>
<dbReference type="SMART" id="SM00355">
    <property type="entry name" value="ZnF_C2H2"/>
    <property type="match status" value="5"/>
</dbReference>
<dbReference type="CDD" id="cd00086">
    <property type="entry name" value="homeodomain"/>
    <property type="match status" value="1"/>
</dbReference>
<dbReference type="InterPro" id="IPR051574">
    <property type="entry name" value="ZnF_E-box_Homeobox"/>
</dbReference>
<dbReference type="PROSITE" id="PS00028">
    <property type="entry name" value="ZINC_FINGER_C2H2_1"/>
    <property type="match status" value="3"/>
</dbReference>
<protein>
    <recommendedName>
        <fullName evidence="17">Zinc finger E-box-binding homeobox protein zag-1</fullName>
    </recommendedName>
</protein>
<feature type="compositionally biased region" description="Low complexity" evidence="12">
    <location>
        <begin position="724"/>
        <end position="741"/>
    </location>
</feature>
<feature type="domain" description="C2H2-type" evidence="14">
    <location>
        <begin position="100"/>
        <end position="127"/>
    </location>
</feature>
<dbReference type="PROSITE" id="PS50157">
    <property type="entry name" value="ZINC_FINGER_C2H2_2"/>
    <property type="match status" value="6"/>
</dbReference>
<dbReference type="PANTHER" id="PTHR24391">
    <property type="entry name" value="HISTONE H4 TRANSCRIPTION FACTOR-RELATED"/>
    <property type="match status" value="1"/>
</dbReference>
<reference evidence="15 16" key="2">
    <citation type="submission" date="2019-01" db="EMBL/GenBank/DDBJ databases">
        <title>The decoding of complex shrimp genome reveals the adaptation for benthos swimmer, frequently molting mechanism and breeding impact on genome.</title>
        <authorList>
            <person name="Sun Y."/>
            <person name="Gao Y."/>
            <person name="Yu Y."/>
        </authorList>
    </citation>
    <scope>NUCLEOTIDE SEQUENCE [LARGE SCALE GENOMIC DNA]</scope>
    <source>
        <tissue evidence="15">Muscle</tissue>
    </source>
</reference>
<dbReference type="EMBL" id="QCYY01003623">
    <property type="protein sequence ID" value="ROT62568.1"/>
    <property type="molecule type" value="Genomic_DNA"/>
</dbReference>
<name>A0A3R7NNH7_PENVA</name>
<keyword evidence="16" id="KW-1185">Reference proteome</keyword>
<feature type="domain" description="Homeobox" evidence="13">
    <location>
        <begin position="575"/>
        <end position="635"/>
    </location>
</feature>
<evidence type="ECO:0000259" key="13">
    <source>
        <dbReference type="PROSITE" id="PS50071"/>
    </source>
</evidence>
<accession>A0A3R7NNH7</accession>
<dbReference type="GO" id="GO:0000122">
    <property type="term" value="P:negative regulation of transcription by RNA polymerase II"/>
    <property type="evidence" value="ECO:0007669"/>
    <property type="project" value="UniProtKB-ARBA"/>
</dbReference>
<gene>
    <name evidence="15" type="ORF">C7M84_019588</name>
</gene>
<dbReference type="SUPFAM" id="SSF57667">
    <property type="entry name" value="beta-beta-alpha zinc fingers"/>
    <property type="match status" value="4"/>
</dbReference>
<dbReference type="STRING" id="6689.A0A3R7NNH7"/>
<dbReference type="GO" id="GO:0008270">
    <property type="term" value="F:zinc ion binding"/>
    <property type="evidence" value="ECO:0007669"/>
    <property type="project" value="UniProtKB-KW"/>
</dbReference>
<feature type="compositionally biased region" description="Polar residues" evidence="12">
    <location>
        <begin position="16"/>
        <end position="53"/>
    </location>
</feature>
<dbReference type="Pfam" id="PF00046">
    <property type="entry name" value="Homeodomain"/>
    <property type="match status" value="1"/>
</dbReference>
<evidence type="ECO:0000256" key="5">
    <source>
        <dbReference type="ARBA" id="ARBA00022833"/>
    </source>
</evidence>
<feature type="compositionally biased region" description="Basic and acidic residues" evidence="12">
    <location>
        <begin position="815"/>
        <end position="826"/>
    </location>
</feature>
<comment type="subcellular location">
    <subcellularLocation>
        <location evidence="1 10 11">Nucleus</location>
    </subcellularLocation>
</comment>
<feature type="compositionally biased region" description="Low complexity" evidence="12">
    <location>
        <begin position="288"/>
        <end position="305"/>
    </location>
</feature>
<dbReference type="AlphaFoldDB" id="A0A3R7NNH7"/>
<feature type="region of interest" description="Disordered" evidence="12">
    <location>
        <begin position="934"/>
        <end position="959"/>
    </location>
</feature>
<dbReference type="PROSITE" id="PS50071">
    <property type="entry name" value="HOMEOBOX_2"/>
    <property type="match status" value="1"/>
</dbReference>
<feature type="domain" description="C2H2-type" evidence="14">
    <location>
        <begin position="902"/>
        <end position="930"/>
    </location>
</feature>
<reference evidence="15 16" key="1">
    <citation type="submission" date="2018-04" db="EMBL/GenBank/DDBJ databases">
        <authorList>
            <person name="Zhang X."/>
            <person name="Yuan J."/>
            <person name="Li F."/>
            <person name="Xiang J."/>
        </authorList>
    </citation>
    <scope>NUCLEOTIDE SEQUENCE [LARGE SCALE GENOMIC DNA]</scope>
    <source>
        <tissue evidence="15">Muscle</tissue>
    </source>
</reference>
<evidence type="ECO:0000313" key="15">
    <source>
        <dbReference type="EMBL" id="ROT62568.1"/>
    </source>
</evidence>
<dbReference type="SUPFAM" id="SSF46689">
    <property type="entry name" value="Homeodomain-like"/>
    <property type="match status" value="1"/>
</dbReference>
<feature type="compositionally biased region" description="Acidic residues" evidence="12">
    <location>
        <begin position="380"/>
        <end position="391"/>
    </location>
</feature>
<evidence type="ECO:0000256" key="10">
    <source>
        <dbReference type="PROSITE-ProRule" id="PRU00108"/>
    </source>
</evidence>
<dbReference type="FunFam" id="3.30.160.60:FF:000013">
    <property type="entry name" value="Putative zinc finger E-box-binding homeobox 2"/>
    <property type="match status" value="2"/>
</dbReference>
<feature type="region of interest" description="Disordered" evidence="12">
    <location>
        <begin position="630"/>
        <end position="663"/>
    </location>
</feature>
<feature type="region of interest" description="Disordered" evidence="12">
    <location>
        <begin position="364"/>
        <end position="431"/>
    </location>
</feature>
<evidence type="ECO:0000256" key="12">
    <source>
        <dbReference type="SAM" id="MobiDB-lite"/>
    </source>
</evidence>
<dbReference type="InterPro" id="IPR001356">
    <property type="entry name" value="HD"/>
</dbReference>
<evidence type="ECO:0000313" key="16">
    <source>
        <dbReference type="Proteomes" id="UP000283509"/>
    </source>
</evidence>
<feature type="compositionally biased region" description="Basic and acidic residues" evidence="12">
    <location>
        <begin position="1"/>
        <end position="10"/>
    </location>
</feature>
<dbReference type="Pfam" id="PF00096">
    <property type="entry name" value="zf-C2H2"/>
    <property type="match status" value="3"/>
</dbReference>
<dbReference type="SMART" id="SM00389">
    <property type="entry name" value="HOX"/>
    <property type="match status" value="1"/>
</dbReference>
<evidence type="ECO:0000256" key="1">
    <source>
        <dbReference type="ARBA" id="ARBA00004123"/>
    </source>
</evidence>
<evidence type="ECO:0000256" key="3">
    <source>
        <dbReference type="ARBA" id="ARBA00022737"/>
    </source>
</evidence>
<feature type="DNA-binding region" description="Homeobox" evidence="10">
    <location>
        <begin position="577"/>
        <end position="636"/>
    </location>
</feature>
<keyword evidence="4 9" id="KW-0863">Zinc-finger</keyword>
<feature type="domain" description="C2H2-type" evidence="14">
    <location>
        <begin position="874"/>
        <end position="901"/>
    </location>
</feature>
<feature type="domain" description="C2H2-type" evidence="14">
    <location>
        <begin position="69"/>
        <end position="96"/>
    </location>
</feature>
<dbReference type="OrthoDB" id="7491548at2759"/>
<feature type="region of interest" description="Disordered" evidence="12">
    <location>
        <begin position="812"/>
        <end position="843"/>
    </location>
</feature>
<feature type="compositionally biased region" description="Low complexity" evidence="12">
    <location>
        <begin position="640"/>
        <end position="663"/>
    </location>
</feature>
<dbReference type="Gene3D" id="3.30.160.60">
    <property type="entry name" value="Classic Zinc Finger"/>
    <property type="match status" value="5"/>
</dbReference>
<dbReference type="InterPro" id="IPR009057">
    <property type="entry name" value="Homeodomain-like_sf"/>
</dbReference>
<comment type="caution">
    <text evidence="15">The sequence shown here is derived from an EMBL/GenBank/DDBJ whole genome shotgun (WGS) entry which is preliminary data.</text>
</comment>
<feature type="compositionally biased region" description="Low complexity" evidence="12">
    <location>
        <begin position="1000"/>
        <end position="1009"/>
    </location>
</feature>
<dbReference type="FunFam" id="3.30.160.60:FF:000744">
    <property type="entry name" value="zinc finger E-box-binding homeobox 1"/>
    <property type="match status" value="1"/>
</dbReference>
<feature type="region of interest" description="Disordered" evidence="12">
    <location>
        <begin position="982"/>
        <end position="1016"/>
    </location>
</feature>
<feature type="compositionally biased region" description="Basic and acidic residues" evidence="12">
    <location>
        <begin position="392"/>
        <end position="418"/>
    </location>
</feature>
<keyword evidence="2" id="KW-0479">Metal-binding</keyword>
<keyword evidence="7 10" id="KW-0371">Homeobox</keyword>
<dbReference type="GO" id="GO:0000981">
    <property type="term" value="F:DNA-binding transcription factor activity, RNA polymerase II-specific"/>
    <property type="evidence" value="ECO:0007669"/>
    <property type="project" value="TreeGrafter"/>
</dbReference>
<evidence type="ECO:0000256" key="6">
    <source>
        <dbReference type="ARBA" id="ARBA00023125"/>
    </source>
</evidence>
<keyword evidence="5" id="KW-0862">Zinc</keyword>
<organism evidence="15 16">
    <name type="scientific">Penaeus vannamei</name>
    <name type="common">Whiteleg shrimp</name>
    <name type="synonym">Litopenaeus vannamei</name>
    <dbReference type="NCBI Taxonomy" id="6689"/>
    <lineage>
        <taxon>Eukaryota</taxon>
        <taxon>Metazoa</taxon>
        <taxon>Ecdysozoa</taxon>
        <taxon>Arthropoda</taxon>
        <taxon>Crustacea</taxon>
        <taxon>Multicrustacea</taxon>
        <taxon>Malacostraca</taxon>
        <taxon>Eumalacostraca</taxon>
        <taxon>Eucarida</taxon>
        <taxon>Decapoda</taxon>
        <taxon>Dendrobranchiata</taxon>
        <taxon>Penaeoidea</taxon>
        <taxon>Penaeidae</taxon>
        <taxon>Penaeus</taxon>
    </lineage>
</organism>
<evidence type="ECO:0000256" key="9">
    <source>
        <dbReference type="PROSITE-ProRule" id="PRU00042"/>
    </source>
</evidence>
<keyword evidence="8 10" id="KW-0539">Nucleus</keyword>
<evidence type="ECO:0000256" key="4">
    <source>
        <dbReference type="ARBA" id="ARBA00022771"/>
    </source>
</evidence>
<feature type="compositionally biased region" description="Polar residues" evidence="12">
    <location>
        <begin position="940"/>
        <end position="951"/>
    </location>
</feature>
<dbReference type="InterPro" id="IPR013087">
    <property type="entry name" value="Znf_C2H2_type"/>
</dbReference>
<feature type="compositionally biased region" description="Acidic residues" evidence="12">
    <location>
        <begin position="714"/>
        <end position="723"/>
    </location>
</feature>
<dbReference type="GO" id="GO:0005634">
    <property type="term" value="C:nucleus"/>
    <property type="evidence" value="ECO:0007669"/>
    <property type="project" value="UniProtKB-SubCell"/>
</dbReference>
<keyword evidence="3" id="KW-0677">Repeat</keyword>
<dbReference type="Proteomes" id="UP000283509">
    <property type="component" value="Unassembled WGS sequence"/>
</dbReference>
<evidence type="ECO:0000259" key="14">
    <source>
        <dbReference type="PROSITE" id="PS50157"/>
    </source>
</evidence>
<dbReference type="PANTHER" id="PTHR24391:SF27">
    <property type="entry name" value="ZINC FINGER PROTEIN 1"/>
    <property type="match status" value="1"/>
</dbReference>
<proteinExistence type="predicted"/>
<feature type="region of interest" description="Disordered" evidence="12">
    <location>
        <begin position="1"/>
        <end position="55"/>
    </location>
</feature>
<feature type="domain" description="C2H2-type" evidence="14">
    <location>
        <begin position="846"/>
        <end position="873"/>
    </location>
</feature>
<evidence type="ECO:0008006" key="17">
    <source>
        <dbReference type="Google" id="ProtNLM"/>
    </source>
</evidence>
<evidence type="ECO:0000256" key="7">
    <source>
        <dbReference type="ARBA" id="ARBA00023155"/>
    </source>
</evidence>
<feature type="region of interest" description="Disordered" evidence="12">
    <location>
        <begin position="704"/>
        <end position="749"/>
    </location>
</feature>
<feature type="domain" description="C2H2-type" evidence="14">
    <location>
        <begin position="203"/>
        <end position="222"/>
    </location>
</feature>
<dbReference type="InterPro" id="IPR036236">
    <property type="entry name" value="Znf_C2H2_sf"/>
</dbReference>
<feature type="region of interest" description="Disordered" evidence="12">
    <location>
        <begin position="213"/>
        <end position="305"/>
    </location>
</feature>
<dbReference type="FunFam" id="3.30.160.60:FF:000145">
    <property type="entry name" value="Zinc finger protein 574"/>
    <property type="match status" value="1"/>
</dbReference>
<dbReference type="GO" id="GO:0000978">
    <property type="term" value="F:RNA polymerase II cis-regulatory region sequence-specific DNA binding"/>
    <property type="evidence" value="ECO:0007669"/>
    <property type="project" value="TreeGrafter"/>
</dbReference>
<sequence>MLHAEGRRGEIFLNAAENNGSDTGVSPQTPTDEAATPTNAPISPPTSSLTPNSEAALGDDSDYLTGANVSCSVCHKKFANIHRLQRHMISHQESDVLRRFKCDECGKAFKFKHHLKVNRKTYLDPLEYLNRSSSSNSGGASEERSAVHATLGFLPVYIITGYHAASALTLGPYGGGVPTHTCRKMRKSEHREHKRIHSGEKPFECEHCGKRFSHSGSYSSHMSSKKCQLGRSRTNGVMPRPPPQFPGSNNKRPALNGSYLPILPKDKSPTPSADLGYSSPTRPISRDSLLMSPPSLVSPGSLSSSSMTPVLNQGFPQCLSQGLQGNLHQGLSPYHPLNPLILAAQFHPQYSSLLSLTMTQALNKAQQDGGVEEKDHSEDAPQEDVDDEDREPGELVIKEETKEEEEDRSHPSKERGDEEREEPANNNEKEGMSTLKKMLESVNTSVTKQQFEEKVSSATPGSLLSNSPITDDLSCELCGIAFKSCIDALYHARGQCPRLPEVNAATEHYKGRIIEGLAARLLAGNQQHRHLQQSHYPMHPAQPLYHHSRVGHGREEEAEGDSSHVVDDEETTSDGKKVRVRSHIREEQLVVLRAHYAVNPRPKKEELITIAEKINFPVRVVQVWFQNARARDRREGRSITPTPTSYSQPSYTTSYSTPSYTTSSYTSTSYAPTSYVAPTSQASSKPISISPYYPSLLAPLYPLNGRASPTPGDGADDLDDDQPLDLSTKKSSPSASPKPASVFSDSDADSTSLAISYKSESRTPTPNSLNNNIADSKESSSLNVAGYPSLISEQHSKLAQILQGAKLGLPALYPDHMENSEKRPREDDDCDDEARKRRRDEEGGVFQCDQCDKSFNKQSSLARHKYEHSGKRPFKCDLCPKAFKHKHHLTEHSRLHTGEKPFQCDKCLKRFSHSGSYSQHRNHRYSYCKPYRPDGAAPHSESSTPVPSPSDSGAGAVAASEGVSVIVTASADSLPAVRVATPLSSPADEASVGSPPASPPEALEASAPSVKEEVVA</sequence>
<evidence type="ECO:0000256" key="2">
    <source>
        <dbReference type="ARBA" id="ARBA00022723"/>
    </source>
</evidence>
<feature type="region of interest" description="Disordered" evidence="12">
    <location>
        <begin position="550"/>
        <end position="578"/>
    </location>
</feature>
<keyword evidence="6 10" id="KW-0238">DNA-binding</keyword>
<evidence type="ECO:0000256" key="11">
    <source>
        <dbReference type="RuleBase" id="RU000682"/>
    </source>
</evidence>
<evidence type="ECO:0000256" key="8">
    <source>
        <dbReference type="ARBA" id="ARBA00023242"/>
    </source>
</evidence>